<sequence length="205" mass="22142">MLAATLLLSAPALTPSVPGAGRRAVLAGASSILASKLATSAAVAYDEIPVATADFAEAEKKRKAREDLIKKETALLQPYVKAIEKAQSAEEFEKAADSFALYIIGQGKITDGVKVKELASRIRAAYETLPQFGYRRAPCPKGEEKRDGMPCHSPGGRVRADLSRRGLCYTPGPGAELAFQGLMKQMRKYSMIQLGDFRKVEYAAF</sequence>
<keyword evidence="3" id="KW-1185">Reference proteome</keyword>
<dbReference type="GeneID" id="17280660"/>
<dbReference type="RefSeq" id="XP_005787819.1">
    <property type="nucleotide sequence ID" value="XM_005787762.1"/>
</dbReference>
<feature type="chain" id="PRO_5044239383" evidence="1">
    <location>
        <begin position="17"/>
        <end position="205"/>
    </location>
</feature>
<accession>A0A0D3KI05</accession>
<dbReference type="HOGENOM" id="CLU_1339693_0_0_1"/>
<organism evidence="2 3">
    <name type="scientific">Emiliania huxleyi (strain CCMP1516)</name>
    <dbReference type="NCBI Taxonomy" id="280463"/>
    <lineage>
        <taxon>Eukaryota</taxon>
        <taxon>Haptista</taxon>
        <taxon>Haptophyta</taxon>
        <taxon>Prymnesiophyceae</taxon>
        <taxon>Isochrysidales</taxon>
        <taxon>Noelaerhabdaceae</taxon>
        <taxon>Emiliania</taxon>
    </lineage>
</organism>
<dbReference type="KEGG" id="ehx:EMIHUDRAFT_449195"/>
<dbReference type="PaxDb" id="2903-EOD35390"/>
<evidence type="ECO:0000313" key="3">
    <source>
        <dbReference type="Proteomes" id="UP000013827"/>
    </source>
</evidence>
<reference evidence="2" key="2">
    <citation type="submission" date="2024-10" db="UniProtKB">
        <authorList>
            <consortium name="EnsemblProtists"/>
        </authorList>
    </citation>
    <scope>IDENTIFICATION</scope>
</reference>
<dbReference type="Proteomes" id="UP000013827">
    <property type="component" value="Unassembled WGS sequence"/>
</dbReference>
<evidence type="ECO:0000313" key="2">
    <source>
        <dbReference type="EnsemblProtists" id="EOD35390"/>
    </source>
</evidence>
<protein>
    <submittedName>
        <fullName evidence="2">Uncharacterized protein</fullName>
    </submittedName>
</protein>
<dbReference type="EnsemblProtists" id="EOD35390">
    <property type="protein sequence ID" value="EOD35390"/>
    <property type="gene ID" value="EMIHUDRAFT_449195"/>
</dbReference>
<feature type="signal peptide" evidence="1">
    <location>
        <begin position="1"/>
        <end position="16"/>
    </location>
</feature>
<dbReference type="AlphaFoldDB" id="A0A0D3KI05"/>
<proteinExistence type="predicted"/>
<reference evidence="3" key="1">
    <citation type="journal article" date="2013" name="Nature">
        <title>Pan genome of the phytoplankton Emiliania underpins its global distribution.</title>
        <authorList>
            <person name="Read B.A."/>
            <person name="Kegel J."/>
            <person name="Klute M.J."/>
            <person name="Kuo A."/>
            <person name="Lefebvre S.C."/>
            <person name="Maumus F."/>
            <person name="Mayer C."/>
            <person name="Miller J."/>
            <person name="Monier A."/>
            <person name="Salamov A."/>
            <person name="Young J."/>
            <person name="Aguilar M."/>
            <person name="Claverie J.M."/>
            <person name="Frickenhaus S."/>
            <person name="Gonzalez K."/>
            <person name="Herman E.K."/>
            <person name="Lin Y.C."/>
            <person name="Napier J."/>
            <person name="Ogata H."/>
            <person name="Sarno A.F."/>
            <person name="Shmutz J."/>
            <person name="Schroeder D."/>
            <person name="de Vargas C."/>
            <person name="Verret F."/>
            <person name="von Dassow P."/>
            <person name="Valentin K."/>
            <person name="Van de Peer Y."/>
            <person name="Wheeler G."/>
            <person name="Dacks J.B."/>
            <person name="Delwiche C.F."/>
            <person name="Dyhrman S.T."/>
            <person name="Glockner G."/>
            <person name="John U."/>
            <person name="Richards T."/>
            <person name="Worden A.Z."/>
            <person name="Zhang X."/>
            <person name="Grigoriev I.V."/>
            <person name="Allen A.E."/>
            <person name="Bidle K."/>
            <person name="Borodovsky M."/>
            <person name="Bowler C."/>
            <person name="Brownlee C."/>
            <person name="Cock J.M."/>
            <person name="Elias M."/>
            <person name="Gladyshev V.N."/>
            <person name="Groth M."/>
            <person name="Guda C."/>
            <person name="Hadaegh A."/>
            <person name="Iglesias-Rodriguez M.D."/>
            <person name="Jenkins J."/>
            <person name="Jones B.M."/>
            <person name="Lawson T."/>
            <person name="Leese F."/>
            <person name="Lindquist E."/>
            <person name="Lobanov A."/>
            <person name="Lomsadze A."/>
            <person name="Malik S.B."/>
            <person name="Marsh M.E."/>
            <person name="Mackinder L."/>
            <person name="Mock T."/>
            <person name="Mueller-Roeber B."/>
            <person name="Pagarete A."/>
            <person name="Parker M."/>
            <person name="Probert I."/>
            <person name="Quesneville H."/>
            <person name="Raines C."/>
            <person name="Rensing S.A."/>
            <person name="Riano-Pachon D.M."/>
            <person name="Richier S."/>
            <person name="Rokitta S."/>
            <person name="Shiraiwa Y."/>
            <person name="Soanes D.M."/>
            <person name="van der Giezen M."/>
            <person name="Wahlund T.M."/>
            <person name="Williams B."/>
            <person name="Wilson W."/>
            <person name="Wolfe G."/>
            <person name="Wurch L.L."/>
        </authorList>
    </citation>
    <scope>NUCLEOTIDE SEQUENCE</scope>
</reference>
<name>A0A0D3KI05_EMIH1</name>
<keyword evidence="1" id="KW-0732">Signal</keyword>
<evidence type="ECO:0000256" key="1">
    <source>
        <dbReference type="SAM" id="SignalP"/>
    </source>
</evidence>